<dbReference type="GO" id="GO:0098046">
    <property type="term" value="C:type V protein secretion system complex"/>
    <property type="evidence" value="ECO:0007669"/>
    <property type="project" value="TreeGrafter"/>
</dbReference>
<evidence type="ECO:0000256" key="3">
    <source>
        <dbReference type="ARBA" id="ARBA00022452"/>
    </source>
</evidence>
<feature type="chain" id="PRO_5016780639" evidence="8">
    <location>
        <begin position="22"/>
        <end position="581"/>
    </location>
</feature>
<dbReference type="Gene3D" id="3.10.20.310">
    <property type="entry name" value="membrane protein fhac"/>
    <property type="match status" value="1"/>
</dbReference>
<dbReference type="Pfam" id="PF03865">
    <property type="entry name" value="ShlB"/>
    <property type="match status" value="1"/>
</dbReference>
<dbReference type="AlphaFoldDB" id="A0A380MJN5"/>
<proteinExistence type="inferred from homology"/>
<evidence type="ECO:0000259" key="9">
    <source>
        <dbReference type="Pfam" id="PF03865"/>
    </source>
</evidence>
<dbReference type="GO" id="GO:0008320">
    <property type="term" value="F:protein transmembrane transporter activity"/>
    <property type="evidence" value="ECO:0007669"/>
    <property type="project" value="TreeGrafter"/>
</dbReference>
<dbReference type="PIRSF" id="PIRSF029745">
    <property type="entry name" value="FhaC"/>
    <property type="match status" value="1"/>
</dbReference>
<evidence type="ECO:0000256" key="6">
    <source>
        <dbReference type="ARBA" id="ARBA00023136"/>
    </source>
</evidence>
<evidence type="ECO:0000256" key="1">
    <source>
        <dbReference type="ARBA" id="ARBA00004442"/>
    </source>
</evidence>
<evidence type="ECO:0000256" key="4">
    <source>
        <dbReference type="ARBA" id="ARBA00022692"/>
    </source>
</evidence>
<evidence type="ECO:0000256" key="2">
    <source>
        <dbReference type="ARBA" id="ARBA00009055"/>
    </source>
</evidence>
<keyword evidence="4" id="KW-0812">Transmembrane</keyword>
<keyword evidence="13" id="KW-1185">Reference proteome</keyword>
<keyword evidence="5" id="KW-0406">Ion transport</keyword>
<feature type="signal peptide" evidence="8">
    <location>
        <begin position="1"/>
        <end position="21"/>
    </location>
</feature>
<dbReference type="FunFam" id="2.40.160.50:FF:000009">
    <property type="entry name" value="Putative hemolysin activator protein"/>
    <property type="match status" value="1"/>
</dbReference>
<feature type="domain" description="ShlB POTRA" evidence="11">
    <location>
        <begin position="154"/>
        <end position="214"/>
    </location>
</feature>
<dbReference type="Pfam" id="PF17287">
    <property type="entry name" value="POTRA_3"/>
    <property type="match status" value="1"/>
</dbReference>
<dbReference type="Gene3D" id="2.40.160.50">
    <property type="entry name" value="membrane protein fhac: a member of the omp85/tpsb transporter family"/>
    <property type="match status" value="1"/>
</dbReference>
<comment type="subcellular location">
    <subcellularLocation>
        <location evidence="1">Cell outer membrane</location>
    </subcellularLocation>
</comment>
<comment type="similarity">
    <text evidence="2">Belongs to the TPS (TC 1.B.20) family.</text>
</comment>
<dbReference type="Pfam" id="PF08479">
    <property type="entry name" value="POTRA_2"/>
    <property type="match status" value="1"/>
</dbReference>
<keyword evidence="8" id="KW-0732">Signal</keyword>
<reference evidence="12 13" key="1">
    <citation type="submission" date="2018-06" db="EMBL/GenBank/DDBJ databases">
        <authorList>
            <consortium name="Pathogen Informatics"/>
            <person name="Doyle S."/>
        </authorList>
    </citation>
    <scope>NUCLEOTIDE SEQUENCE [LARGE SCALE GENOMIC DNA]</scope>
    <source>
        <strain evidence="12 13">NCTC10717</strain>
    </source>
</reference>
<dbReference type="InterPro" id="IPR035251">
    <property type="entry name" value="ShlB_POTRA"/>
</dbReference>
<evidence type="ECO:0000256" key="5">
    <source>
        <dbReference type="ARBA" id="ARBA00023065"/>
    </source>
</evidence>
<dbReference type="Proteomes" id="UP000254575">
    <property type="component" value="Unassembled WGS sequence"/>
</dbReference>
<evidence type="ECO:0000259" key="11">
    <source>
        <dbReference type="Pfam" id="PF17287"/>
    </source>
</evidence>
<evidence type="ECO:0000313" key="12">
    <source>
        <dbReference type="EMBL" id="SUO92166.1"/>
    </source>
</evidence>
<dbReference type="InterPro" id="IPR051544">
    <property type="entry name" value="TPS_OM_transporter"/>
</dbReference>
<keyword evidence="5" id="KW-0813">Transport</keyword>
<dbReference type="OrthoDB" id="290122at2"/>
<dbReference type="EMBL" id="UHIA01000003">
    <property type="protein sequence ID" value="SUO92166.1"/>
    <property type="molecule type" value="Genomic_DNA"/>
</dbReference>
<dbReference type="GO" id="GO:0009279">
    <property type="term" value="C:cell outer membrane"/>
    <property type="evidence" value="ECO:0007669"/>
    <property type="project" value="UniProtKB-SubCell"/>
</dbReference>
<dbReference type="InterPro" id="IPR013686">
    <property type="entry name" value="Polypept-transport_assoc_ShlB"/>
</dbReference>
<evidence type="ECO:0000313" key="13">
    <source>
        <dbReference type="Proteomes" id="UP000254575"/>
    </source>
</evidence>
<evidence type="ECO:0000259" key="10">
    <source>
        <dbReference type="Pfam" id="PF08479"/>
    </source>
</evidence>
<keyword evidence="6" id="KW-0472">Membrane</keyword>
<dbReference type="InterPro" id="IPR027282">
    <property type="entry name" value="TPS"/>
</dbReference>
<dbReference type="PANTHER" id="PTHR34597:SF3">
    <property type="entry name" value="OUTER MEMBRANE TRANSPORTER CDIB"/>
    <property type="match status" value="1"/>
</dbReference>
<organism evidence="12 13">
    <name type="scientific">Suttonella indologenes</name>
    <dbReference type="NCBI Taxonomy" id="13276"/>
    <lineage>
        <taxon>Bacteria</taxon>
        <taxon>Pseudomonadati</taxon>
        <taxon>Pseudomonadota</taxon>
        <taxon>Gammaproteobacteria</taxon>
        <taxon>Cardiobacteriales</taxon>
        <taxon>Cardiobacteriaceae</taxon>
        <taxon>Suttonella</taxon>
    </lineage>
</organism>
<evidence type="ECO:0000256" key="7">
    <source>
        <dbReference type="ARBA" id="ARBA00023237"/>
    </source>
</evidence>
<name>A0A380MJN5_9GAMM</name>
<protein>
    <submittedName>
        <fullName evidence="12">Hemolysin transporter protein shlB</fullName>
    </submittedName>
</protein>
<feature type="domain" description="Polypeptide-transport-associated ShlB-type" evidence="10">
    <location>
        <begin position="74"/>
        <end position="153"/>
    </location>
</feature>
<dbReference type="GO" id="GO:0006811">
    <property type="term" value="P:monoatomic ion transport"/>
    <property type="evidence" value="ECO:0007669"/>
    <property type="project" value="UniProtKB-KW"/>
</dbReference>
<sequence>MFGKFSSLCILINLSISSAFAQQLFPIIEQEQLQLQEQREAALQQQMQSAREVRFDIPPPQSTPSLPQDETPCFPIEQVLLDGEEVDTFAFALHQTLTQTRFSPGMCLGSQGINSLISGVQNALIARGYTTTRVFADSQDLRSKVLTLIVVPGRIGAIRVDTEHKERTHAGRVAAFQNEIPAAAGDILNLRDLEQGLENYKRLPTVEADIQIIPGQQANQSDVVVQWQQREFPLRVSLGVDDAGSKATGKYQGTVTLAFDNPLGLSDLFYASYTRELGHKDRFTDADGHTTSSGSNSYSFHYSAPFGDWTWSWHHSRYRYHQAVAGLSQNYDYNGISRTFEVGTQRLLYRDARRKTHLGGRLWQRSTHSFINDAEIGVQRRKTAGWALDLTHKEYLGPATLNLALSYKRGTGRADSLPAPEEAFGEGTSRMRILTADVGLNLPFSLGGQAFVYEGKIHSQWNQTPLTSLDRLSIGNRYTVRGFDGEITLSGDRGWYWRNDLAWQYLPAHQLYLGVDTGHVSGQSARYLVGNSLTGGALGFRGQFQAGGALYYDAFIGAPLHKPAQFPGKSPVFGFYFNYSF</sequence>
<dbReference type="InterPro" id="IPR005565">
    <property type="entry name" value="Hemolysn_activator_HlyB_C"/>
</dbReference>
<accession>A0A380MJN5</accession>
<keyword evidence="7" id="KW-0998">Cell outer membrane</keyword>
<gene>
    <name evidence="12" type="primary">shlB_1</name>
    <name evidence="12" type="ORF">NCTC10717_00412</name>
</gene>
<dbReference type="RefSeq" id="WP_115217711.1">
    <property type="nucleotide sequence ID" value="NZ_UHIA01000003.1"/>
</dbReference>
<keyword evidence="3" id="KW-1134">Transmembrane beta strand</keyword>
<dbReference type="PANTHER" id="PTHR34597">
    <property type="entry name" value="SLR1661 PROTEIN"/>
    <property type="match status" value="1"/>
</dbReference>
<feature type="domain" description="Haemolysin activator HlyB C-terminal" evidence="9">
    <location>
        <begin position="220"/>
        <end position="542"/>
    </location>
</feature>
<dbReference type="GO" id="GO:0046819">
    <property type="term" value="P:protein secretion by the type V secretion system"/>
    <property type="evidence" value="ECO:0007669"/>
    <property type="project" value="TreeGrafter"/>
</dbReference>
<evidence type="ECO:0000256" key="8">
    <source>
        <dbReference type="SAM" id="SignalP"/>
    </source>
</evidence>